<dbReference type="GO" id="GO:0005524">
    <property type="term" value="F:ATP binding"/>
    <property type="evidence" value="ECO:0007669"/>
    <property type="project" value="UniProtKB-UniRule"/>
</dbReference>
<feature type="region of interest" description="Disordered" evidence="8">
    <location>
        <begin position="368"/>
        <end position="405"/>
    </location>
</feature>
<organism evidence="10 11">
    <name type="scientific">Nakamurella flavida</name>
    <dbReference type="NCBI Taxonomy" id="363630"/>
    <lineage>
        <taxon>Bacteria</taxon>
        <taxon>Bacillati</taxon>
        <taxon>Actinomycetota</taxon>
        <taxon>Actinomycetes</taxon>
        <taxon>Nakamurellales</taxon>
        <taxon>Nakamurellaceae</taxon>
        <taxon>Nakamurella</taxon>
    </lineage>
</organism>
<evidence type="ECO:0000256" key="4">
    <source>
        <dbReference type="ARBA" id="ARBA00022741"/>
    </source>
</evidence>
<evidence type="ECO:0000256" key="6">
    <source>
        <dbReference type="ARBA" id="ARBA00022840"/>
    </source>
</evidence>
<evidence type="ECO:0000313" key="11">
    <source>
        <dbReference type="Proteomes" id="UP000663801"/>
    </source>
</evidence>
<comment type="caution">
    <text evidence="10">The sequence shown here is derived from an EMBL/GenBank/DDBJ whole genome shotgun (WGS) entry which is preliminary data.</text>
</comment>
<evidence type="ECO:0000256" key="8">
    <source>
        <dbReference type="SAM" id="MobiDB-lite"/>
    </source>
</evidence>
<evidence type="ECO:0000313" key="10">
    <source>
        <dbReference type="EMBL" id="MBM9475626.1"/>
    </source>
</evidence>
<dbReference type="Proteomes" id="UP000663801">
    <property type="component" value="Unassembled WGS sequence"/>
</dbReference>
<dbReference type="InterPro" id="IPR000719">
    <property type="entry name" value="Prot_kinase_dom"/>
</dbReference>
<dbReference type="EC" id="2.7.11.1" evidence="1"/>
<keyword evidence="4 7" id="KW-0547">Nucleotide-binding</keyword>
<dbReference type="SMART" id="SM00220">
    <property type="entry name" value="S_TKc"/>
    <property type="match status" value="1"/>
</dbReference>
<sequence length="546" mass="53939">MIDDAPGTVPAVDRTTAGTWSAGRADGADGVGSALLDDRYRVDELIGRGGTADVHRGTDLLLGREVAIKVFDARLTGLNSPVRQRSEMRALSSVDHPHLVTVFDARVGDGERPTYLVMELVDGATLADRLADGPIPAGEIAGIGVALAGALAAVHAANLVHRDIKPANVLTTRAGEVKLADFGLARQLDATSRVTTGPDTLGTAAYFSPEQACGQEVGAAGDVYALGLVLLECLTGHQEFPGGALQAAVARLLRDPVISAGLPEPWPGLLTAMTAREPARRPTALQVGQVLGDDPADLPGPPDPATLVLPAGPRMSTPPIHPARTTAVTRPVTRAMPTAPRRRRRAPWAVLAGAVAAIGLTLALTAGTAPDDRRPLVPAAPAPTATPAVTSSAGTSTIDAPTSSAATTPTVVVAADAAPVEIASPTPAAVAATSAAAPPSAGTPAAATVAPAEVTPVAQPAAANEAPAVGPPDPSPATAAPAPVPADPAPVDPPAGDAGNGGGNGNGNAGGKGNGTGEAGGNGNVNGNGNGNGGGKPVTPPGRTKG</sequence>
<gene>
    <name evidence="10" type="ORF">JL107_04115</name>
</gene>
<keyword evidence="5 10" id="KW-0418">Kinase</keyword>
<keyword evidence="11" id="KW-1185">Reference proteome</keyword>
<dbReference type="PROSITE" id="PS00107">
    <property type="entry name" value="PROTEIN_KINASE_ATP"/>
    <property type="match status" value="1"/>
</dbReference>
<dbReference type="PROSITE" id="PS50011">
    <property type="entry name" value="PROTEIN_KINASE_DOM"/>
    <property type="match status" value="1"/>
</dbReference>
<dbReference type="Pfam" id="PF00069">
    <property type="entry name" value="Pkinase"/>
    <property type="match status" value="1"/>
</dbReference>
<evidence type="ECO:0000256" key="3">
    <source>
        <dbReference type="ARBA" id="ARBA00022679"/>
    </source>
</evidence>
<dbReference type="EMBL" id="JAERWL010000005">
    <property type="protein sequence ID" value="MBM9475626.1"/>
    <property type="molecule type" value="Genomic_DNA"/>
</dbReference>
<keyword evidence="6 7" id="KW-0067">ATP-binding</keyword>
<feature type="binding site" evidence="7">
    <location>
        <position position="69"/>
    </location>
    <ligand>
        <name>ATP</name>
        <dbReference type="ChEBI" id="CHEBI:30616"/>
    </ligand>
</feature>
<dbReference type="InterPro" id="IPR017441">
    <property type="entry name" value="Protein_kinase_ATP_BS"/>
</dbReference>
<proteinExistence type="predicted"/>
<dbReference type="PROSITE" id="PS00108">
    <property type="entry name" value="PROTEIN_KINASE_ST"/>
    <property type="match status" value="1"/>
</dbReference>
<dbReference type="PANTHER" id="PTHR43289">
    <property type="entry name" value="MITOGEN-ACTIVATED PROTEIN KINASE KINASE KINASE 20-RELATED"/>
    <property type="match status" value="1"/>
</dbReference>
<dbReference type="CDD" id="cd14014">
    <property type="entry name" value="STKc_PknB_like"/>
    <property type="match status" value="1"/>
</dbReference>
<dbReference type="PANTHER" id="PTHR43289:SF6">
    <property type="entry name" value="SERINE_THREONINE-PROTEIN KINASE NEKL-3"/>
    <property type="match status" value="1"/>
</dbReference>
<evidence type="ECO:0000256" key="2">
    <source>
        <dbReference type="ARBA" id="ARBA00022527"/>
    </source>
</evidence>
<feature type="compositionally biased region" description="Pro residues" evidence="8">
    <location>
        <begin position="482"/>
        <end position="493"/>
    </location>
</feature>
<keyword evidence="3" id="KW-0808">Transferase</keyword>
<evidence type="ECO:0000259" key="9">
    <source>
        <dbReference type="PROSITE" id="PS50011"/>
    </source>
</evidence>
<dbReference type="AlphaFoldDB" id="A0A938YDE9"/>
<dbReference type="Gene3D" id="3.30.200.20">
    <property type="entry name" value="Phosphorylase Kinase, domain 1"/>
    <property type="match status" value="1"/>
</dbReference>
<name>A0A938YDE9_9ACTN</name>
<dbReference type="RefSeq" id="WP_205255732.1">
    <property type="nucleotide sequence ID" value="NZ_BAAAPV010000002.1"/>
</dbReference>
<reference evidence="10" key="1">
    <citation type="submission" date="2021-01" db="EMBL/GenBank/DDBJ databases">
        <title>KCTC 19127 draft genome.</title>
        <authorList>
            <person name="An D."/>
        </authorList>
    </citation>
    <scope>NUCLEOTIDE SEQUENCE</scope>
    <source>
        <strain evidence="10">KCTC 19127</strain>
    </source>
</reference>
<feature type="region of interest" description="Disordered" evidence="8">
    <location>
        <begin position="460"/>
        <end position="546"/>
    </location>
</feature>
<keyword evidence="2 10" id="KW-0723">Serine/threonine-protein kinase</keyword>
<dbReference type="Gene3D" id="1.10.510.10">
    <property type="entry name" value="Transferase(Phosphotransferase) domain 1"/>
    <property type="match status" value="1"/>
</dbReference>
<dbReference type="GO" id="GO:0004674">
    <property type="term" value="F:protein serine/threonine kinase activity"/>
    <property type="evidence" value="ECO:0007669"/>
    <property type="project" value="UniProtKB-KW"/>
</dbReference>
<accession>A0A938YDE9</accession>
<dbReference type="InterPro" id="IPR011009">
    <property type="entry name" value="Kinase-like_dom_sf"/>
</dbReference>
<dbReference type="InterPro" id="IPR008271">
    <property type="entry name" value="Ser/Thr_kinase_AS"/>
</dbReference>
<dbReference type="SUPFAM" id="SSF56112">
    <property type="entry name" value="Protein kinase-like (PK-like)"/>
    <property type="match status" value="1"/>
</dbReference>
<feature type="compositionally biased region" description="Low complexity" evidence="8">
    <location>
        <begin position="376"/>
        <end position="405"/>
    </location>
</feature>
<evidence type="ECO:0000256" key="7">
    <source>
        <dbReference type="PROSITE-ProRule" id="PRU10141"/>
    </source>
</evidence>
<feature type="domain" description="Protein kinase" evidence="9">
    <location>
        <begin position="40"/>
        <end position="297"/>
    </location>
</feature>
<protein>
    <recommendedName>
        <fullName evidence="1">non-specific serine/threonine protein kinase</fullName>
        <ecNumber evidence="1">2.7.11.1</ecNumber>
    </recommendedName>
</protein>
<evidence type="ECO:0000256" key="5">
    <source>
        <dbReference type="ARBA" id="ARBA00022777"/>
    </source>
</evidence>
<feature type="compositionally biased region" description="Gly residues" evidence="8">
    <location>
        <begin position="498"/>
        <end position="536"/>
    </location>
</feature>
<evidence type="ECO:0000256" key="1">
    <source>
        <dbReference type="ARBA" id="ARBA00012513"/>
    </source>
</evidence>